<sequence>MKAYALLLLLLVLALPVYSQEVGSNLAIVSIKWGTSSQSVEVGPGSVNAPLTIQLLNRDDIAIRYAKLTLSLPEGITSTDDSRTAVVFLPTMNPGTISEAVFYLNIDKNLKTGVHQATLYIEGVNDDDTTFLYTTPIQLRINGEVSLHVSNAEKTVMAGRRNSVNLILSNNGTGTASEVEIVMSTSQQVSILSYPTRFDKIDAGESVKVPVEIYVAPSLAGSPVTINVAMNYLDSYGNPRTVESTLGYEVAYSTPPNLLLEIIPNQLTIYNLNDVKLRVTNAGFTVVRDVALTLSVNLPLVPVGTDGKFNIPEIRPGETAEIPVSIYVSETSAPSSPVTVSLSYLDDSNQLKTESRVLNAFLSARSAEFLSPINLRITPNILYSGTINNITVSVSNIGSTTLRDLTITPSASSQATWLQENTLNIPSLEPGEEYKSQAAIFVASDSPTSITLAMTVSYYGRDNVQRQEERQIGVLVKGVVHFEVVDLTILPEVVSPGQTFSVTIVLVNTGTVQASAVSLRPSENIQGFRLFGQSRVFLGNVPTNTPTSVTFSFTALNSTSPGRYQLPLVVSYRDNVGEVHTDTLSVNVNVRPAGFGGPGTARTQTTTANTGFLNTSNIITIVVPLLIGLVAGVAIGRRGRR</sequence>
<keyword evidence="1" id="KW-0812">Transmembrane</keyword>
<dbReference type="AlphaFoldDB" id="A0A7C4E190"/>
<evidence type="ECO:0000313" key="3">
    <source>
        <dbReference type="EMBL" id="HGN89781.1"/>
    </source>
</evidence>
<evidence type="ECO:0000313" key="2">
    <source>
        <dbReference type="EMBL" id="HGL40250.1"/>
    </source>
</evidence>
<dbReference type="PANTHER" id="PTHR35902">
    <property type="entry name" value="S-LAYER DOMAIN-LIKE PROTEIN-RELATED"/>
    <property type="match status" value="1"/>
</dbReference>
<evidence type="ECO:0000313" key="4">
    <source>
        <dbReference type="EMBL" id="HHR41074.1"/>
    </source>
</evidence>
<gene>
    <name evidence="4" type="ORF">ENM42_04505</name>
    <name evidence="3" type="ORF">ENT82_01445</name>
    <name evidence="2" type="ORF">ENU43_01070</name>
</gene>
<keyword evidence="1" id="KW-1133">Transmembrane helix</keyword>
<protein>
    <recommendedName>
        <fullName evidence="5">CARDB domain-containing protein</fullName>
    </recommendedName>
</protein>
<keyword evidence="1" id="KW-0472">Membrane</keyword>
<dbReference type="PANTHER" id="PTHR35902:SF3">
    <property type="entry name" value="NPCBM-ASSOCIATED, NEW3 DOMAIN OF ALPHA-GALACTOSIDASE"/>
    <property type="match status" value="1"/>
</dbReference>
<organism evidence="3">
    <name type="scientific">Caldiarchaeum subterraneum</name>
    <dbReference type="NCBI Taxonomy" id="311458"/>
    <lineage>
        <taxon>Archaea</taxon>
        <taxon>Nitrososphaerota</taxon>
        <taxon>Candidatus Caldarchaeales</taxon>
        <taxon>Candidatus Caldarchaeaceae</taxon>
        <taxon>Candidatus Caldarchaeum</taxon>
    </lineage>
</organism>
<dbReference type="Gene3D" id="2.60.40.10">
    <property type="entry name" value="Immunoglobulins"/>
    <property type="match status" value="1"/>
</dbReference>
<dbReference type="InterPro" id="IPR013783">
    <property type="entry name" value="Ig-like_fold"/>
</dbReference>
<accession>A0A7C4E190</accession>
<comment type="caution">
    <text evidence="3">The sequence shown here is derived from an EMBL/GenBank/DDBJ whole genome shotgun (WGS) entry which is preliminary data.</text>
</comment>
<feature type="transmembrane region" description="Helical" evidence="1">
    <location>
        <begin position="618"/>
        <end position="636"/>
    </location>
</feature>
<name>A0A7C4E190_CALS0</name>
<reference evidence="3" key="1">
    <citation type="journal article" date="2020" name="mSystems">
        <title>Genome- and Community-Level Interaction Insights into Carbon Utilization and Element Cycling Functions of Hydrothermarchaeota in Hydrothermal Sediment.</title>
        <authorList>
            <person name="Zhou Z."/>
            <person name="Liu Y."/>
            <person name="Xu W."/>
            <person name="Pan J."/>
            <person name="Luo Z.H."/>
            <person name="Li M."/>
        </authorList>
    </citation>
    <scope>NUCLEOTIDE SEQUENCE [LARGE SCALE GENOMIC DNA]</scope>
    <source>
        <strain evidence="4">SpSt-1084</strain>
        <strain evidence="3">SpSt-613</strain>
        <strain evidence="2">SpSt-669</strain>
    </source>
</reference>
<dbReference type="EMBL" id="DRXS01000244">
    <property type="protein sequence ID" value="HHR41074.1"/>
    <property type="molecule type" value="Genomic_DNA"/>
</dbReference>
<evidence type="ECO:0008006" key="5">
    <source>
        <dbReference type="Google" id="ProtNLM"/>
    </source>
</evidence>
<dbReference type="EMBL" id="DTCM01000014">
    <property type="protein sequence ID" value="HGL40250.1"/>
    <property type="molecule type" value="Genomic_DNA"/>
</dbReference>
<evidence type="ECO:0000256" key="1">
    <source>
        <dbReference type="SAM" id="Phobius"/>
    </source>
</evidence>
<proteinExistence type="predicted"/>
<dbReference type="EMBL" id="DTAD01000017">
    <property type="protein sequence ID" value="HGN89781.1"/>
    <property type="molecule type" value="Genomic_DNA"/>
</dbReference>